<evidence type="ECO:0000256" key="3">
    <source>
        <dbReference type="ARBA" id="ARBA00023157"/>
    </source>
</evidence>
<dbReference type="RefSeq" id="WP_269039727.1">
    <property type="nucleotide sequence ID" value="NZ_CP114040.1"/>
</dbReference>
<gene>
    <name evidence="5" type="ORF">O0S08_14530</name>
</gene>
<accession>A0ABY7HE50</accession>
<keyword evidence="3" id="KW-1015">Disulfide bond</keyword>
<keyword evidence="2" id="KW-0677">Repeat</keyword>
<feature type="region of interest" description="Disordered" evidence="4">
    <location>
        <begin position="1"/>
        <end position="29"/>
    </location>
</feature>
<dbReference type="SUPFAM" id="SSF56436">
    <property type="entry name" value="C-type lectin-like"/>
    <property type="match status" value="1"/>
</dbReference>
<dbReference type="InterPro" id="IPR016187">
    <property type="entry name" value="CTDL_fold"/>
</dbReference>
<evidence type="ECO:0000313" key="6">
    <source>
        <dbReference type="Proteomes" id="UP001164459"/>
    </source>
</evidence>
<dbReference type="EMBL" id="CP114040">
    <property type="protein sequence ID" value="WAS97360.1"/>
    <property type="molecule type" value="Genomic_DNA"/>
</dbReference>
<feature type="compositionally biased region" description="Low complexity" evidence="4">
    <location>
        <begin position="1"/>
        <end position="10"/>
    </location>
</feature>
<evidence type="ECO:0000256" key="1">
    <source>
        <dbReference type="ARBA" id="ARBA00022729"/>
    </source>
</evidence>
<sequence length="236" mass="25036">MMMTSSSTTTPEPAVCGDGIVAPSEPCDDGNDDDTDDCVDCQPAECGDGFVHAGVEQCDDGGDNCENCVRTYMRVFVSSVAVKADLKGLAGADEKCQQLANDAGLEGRFIAWLSADGVSAAARLEHSTLPYKRVDGALVANSWNDLVDMLPHLNALDIDEYGDKEGVGEECNTCPVWTATSPLGAGLPANCNNWNSALLIDVYGGECTAKDARWTQGCGARKCTDMAHLYCFEQSQ</sequence>
<dbReference type="InterPro" id="IPR016186">
    <property type="entry name" value="C-type_lectin-like/link_sf"/>
</dbReference>
<proteinExistence type="predicted"/>
<protein>
    <submittedName>
        <fullName evidence="5">DUF4215 domain-containing protein</fullName>
    </submittedName>
</protein>
<dbReference type="Pfam" id="PF13948">
    <property type="entry name" value="DUF4215"/>
    <property type="match status" value="1"/>
</dbReference>
<dbReference type="InterPro" id="IPR011936">
    <property type="entry name" value="Myxo_disulph_rpt"/>
</dbReference>
<reference evidence="5" key="1">
    <citation type="submission" date="2022-11" db="EMBL/GenBank/DDBJ databases">
        <title>Minimal conservation of predation-associated metabolite biosynthetic gene clusters underscores biosynthetic potential of Myxococcota including descriptions for ten novel species: Archangium lansinium sp. nov., Myxococcus landrumus sp. nov., Nannocystis bai.</title>
        <authorList>
            <person name="Ahearne A."/>
            <person name="Stevens C."/>
            <person name="Dowd S."/>
        </authorList>
    </citation>
    <scope>NUCLEOTIDE SEQUENCE</scope>
    <source>
        <strain evidence="5">Fl3</strain>
    </source>
</reference>
<name>A0ABY7HE50_9BACT</name>
<dbReference type="Gene3D" id="3.10.100.10">
    <property type="entry name" value="Mannose-Binding Protein A, subunit A"/>
    <property type="match status" value="1"/>
</dbReference>
<keyword evidence="6" id="KW-1185">Reference proteome</keyword>
<organism evidence="5 6">
    <name type="scientific">Nannocystis punicea</name>
    <dbReference type="NCBI Taxonomy" id="2995304"/>
    <lineage>
        <taxon>Bacteria</taxon>
        <taxon>Pseudomonadati</taxon>
        <taxon>Myxococcota</taxon>
        <taxon>Polyangia</taxon>
        <taxon>Nannocystales</taxon>
        <taxon>Nannocystaceae</taxon>
        <taxon>Nannocystis</taxon>
    </lineage>
</organism>
<dbReference type="Proteomes" id="UP001164459">
    <property type="component" value="Chromosome"/>
</dbReference>
<evidence type="ECO:0000256" key="2">
    <source>
        <dbReference type="ARBA" id="ARBA00022737"/>
    </source>
</evidence>
<evidence type="ECO:0000313" key="5">
    <source>
        <dbReference type="EMBL" id="WAS97360.1"/>
    </source>
</evidence>
<keyword evidence="1" id="KW-0732">Signal</keyword>
<evidence type="ECO:0000256" key="4">
    <source>
        <dbReference type="SAM" id="MobiDB-lite"/>
    </source>
</evidence>